<reference evidence="2 3" key="1">
    <citation type="submission" date="2016-10" db="EMBL/GenBank/DDBJ databases">
        <authorList>
            <person name="de Groot N.N."/>
        </authorList>
    </citation>
    <scope>NUCLEOTIDE SEQUENCE [LARGE SCALE GENOMIC DNA]</scope>
    <source>
        <strain evidence="2 3">IBRC-M 10780</strain>
    </source>
</reference>
<keyword evidence="1" id="KW-0812">Transmembrane</keyword>
<keyword evidence="3" id="KW-1185">Reference proteome</keyword>
<keyword evidence="1" id="KW-0472">Membrane</keyword>
<gene>
    <name evidence="2" type="ORF">SAMN05216389_11831</name>
</gene>
<feature type="transmembrane region" description="Helical" evidence="1">
    <location>
        <begin position="52"/>
        <end position="71"/>
    </location>
</feature>
<sequence>MVSNRQTLVKSIHNIFEKLAGAGFLLSIMSLFLLLSSDVDDMYEFANGISDFFPWVVGFSLFTYVIDYLVFKFLNNRNTIKIILYMAFGYLIFMVNPMNVFMLLMGVMGLICSLILYFGNRLAQSSNIFTYGFSIVVLIPLFIIINIDFTEKEGWKEVSSSSTFEATFDNFNGKHEIPIPLREGDTLTFYTTFNNENGGGHGLYMLNENDRKIGMKERNENELQYYADQSGVYRIVIIGDDVKGSFTVNWKIE</sequence>
<keyword evidence="1" id="KW-1133">Transmembrane helix</keyword>
<dbReference type="AlphaFoldDB" id="A0A1I0G2G4"/>
<evidence type="ECO:0000313" key="2">
    <source>
        <dbReference type="EMBL" id="SET64071.1"/>
    </source>
</evidence>
<dbReference type="Proteomes" id="UP000198618">
    <property type="component" value="Unassembled WGS sequence"/>
</dbReference>
<feature type="transmembrane region" description="Helical" evidence="1">
    <location>
        <begin position="83"/>
        <end position="116"/>
    </location>
</feature>
<dbReference type="OrthoDB" id="2721202at2"/>
<feature type="transmembrane region" description="Helical" evidence="1">
    <location>
        <begin position="128"/>
        <end position="147"/>
    </location>
</feature>
<dbReference type="RefSeq" id="WP_090871686.1">
    <property type="nucleotide sequence ID" value="NZ_FOHE01000018.1"/>
</dbReference>
<evidence type="ECO:0000313" key="3">
    <source>
        <dbReference type="Proteomes" id="UP000198618"/>
    </source>
</evidence>
<dbReference type="EMBL" id="FOHE01000018">
    <property type="protein sequence ID" value="SET64071.1"/>
    <property type="molecule type" value="Genomic_DNA"/>
</dbReference>
<evidence type="ECO:0000256" key="1">
    <source>
        <dbReference type="SAM" id="Phobius"/>
    </source>
</evidence>
<name>A0A1I0G2G4_9BACI</name>
<dbReference type="STRING" id="930131.SAMN05216389_11831"/>
<organism evidence="2 3">
    <name type="scientific">Oceanobacillus limi</name>
    <dbReference type="NCBI Taxonomy" id="930131"/>
    <lineage>
        <taxon>Bacteria</taxon>
        <taxon>Bacillati</taxon>
        <taxon>Bacillota</taxon>
        <taxon>Bacilli</taxon>
        <taxon>Bacillales</taxon>
        <taxon>Bacillaceae</taxon>
        <taxon>Oceanobacillus</taxon>
    </lineage>
</organism>
<accession>A0A1I0G2G4</accession>
<protein>
    <submittedName>
        <fullName evidence="2">Uncharacterized protein</fullName>
    </submittedName>
</protein>
<feature type="transmembrane region" description="Helical" evidence="1">
    <location>
        <begin position="20"/>
        <end position="37"/>
    </location>
</feature>
<proteinExistence type="predicted"/>